<dbReference type="Gene3D" id="1.10.357.10">
    <property type="entry name" value="Tetracycline Repressor, domain 2"/>
    <property type="match status" value="1"/>
</dbReference>
<feature type="domain" description="HTH tetR-type" evidence="3">
    <location>
        <begin position="8"/>
        <end position="68"/>
    </location>
</feature>
<sequence>MAQHKVGKETKERIYQAAKKLFYENGYIETKVTDIIDLSETNKGSFYHHYENKVELGFRVFNATVEQHFNASKIAALEDSLVQFSLEIAIFWYIYFHDEKFRRFSSELNANDIIQEHDRVYQVCLENTDRKIEEKEFDLIRIANVALYKQLAVYFFDQVERYTFDEARSFYLRNLFDLFGIPQKRIEGVLEESLRVLGTMELSFGEFQVKATLLHK</sequence>
<dbReference type="PRINTS" id="PR00455">
    <property type="entry name" value="HTHTETR"/>
</dbReference>
<keyword evidence="5" id="KW-1185">Reference proteome</keyword>
<evidence type="ECO:0000256" key="2">
    <source>
        <dbReference type="PROSITE-ProRule" id="PRU00335"/>
    </source>
</evidence>
<accession>A0A974XG55</accession>
<dbReference type="RefSeq" id="WP_207299025.1">
    <property type="nucleotide sequence ID" value="NZ_CP071444.1"/>
</dbReference>
<dbReference type="InterPro" id="IPR001647">
    <property type="entry name" value="HTH_TetR"/>
</dbReference>
<dbReference type="SUPFAM" id="SSF46689">
    <property type="entry name" value="Homeodomain-like"/>
    <property type="match status" value="1"/>
</dbReference>
<dbReference type="PANTHER" id="PTHR43479:SF11">
    <property type="entry name" value="ACREF_ENVCD OPERON REPRESSOR-RELATED"/>
    <property type="match status" value="1"/>
</dbReference>
<evidence type="ECO:0000313" key="4">
    <source>
        <dbReference type="EMBL" id="QSX07683.1"/>
    </source>
</evidence>
<name>A0A974XG55_9FIRM</name>
<dbReference type="InterPro" id="IPR050624">
    <property type="entry name" value="HTH-type_Tx_Regulator"/>
</dbReference>
<proteinExistence type="predicted"/>
<dbReference type="GO" id="GO:0003677">
    <property type="term" value="F:DNA binding"/>
    <property type="evidence" value="ECO:0007669"/>
    <property type="project" value="UniProtKB-UniRule"/>
</dbReference>
<dbReference type="InterPro" id="IPR009057">
    <property type="entry name" value="Homeodomain-like_sf"/>
</dbReference>
<dbReference type="KEGG" id="alka:J0B03_07520"/>
<evidence type="ECO:0000259" key="3">
    <source>
        <dbReference type="PROSITE" id="PS50977"/>
    </source>
</evidence>
<feature type="DNA-binding region" description="H-T-H motif" evidence="2">
    <location>
        <begin position="31"/>
        <end position="50"/>
    </location>
</feature>
<gene>
    <name evidence="4" type="ORF">J0B03_07520</name>
</gene>
<dbReference type="PROSITE" id="PS50977">
    <property type="entry name" value="HTH_TETR_2"/>
    <property type="match status" value="1"/>
</dbReference>
<evidence type="ECO:0000313" key="5">
    <source>
        <dbReference type="Proteomes" id="UP000663499"/>
    </source>
</evidence>
<organism evidence="4 5">
    <name type="scientific">Alkalibacter rhizosphaerae</name>
    <dbReference type="NCBI Taxonomy" id="2815577"/>
    <lineage>
        <taxon>Bacteria</taxon>
        <taxon>Bacillati</taxon>
        <taxon>Bacillota</taxon>
        <taxon>Clostridia</taxon>
        <taxon>Eubacteriales</taxon>
        <taxon>Eubacteriaceae</taxon>
        <taxon>Alkalibacter</taxon>
    </lineage>
</organism>
<dbReference type="AlphaFoldDB" id="A0A974XG55"/>
<keyword evidence="1 2" id="KW-0238">DNA-binding</keyword>
<reference evidence="4" key="1">
    <citation type="submission" date="2021-03" db="EMBL/GenBank/DDBJ databases">
        <title>Alkalibacter marinus sp. nov., isolated from tidal flat sediment.</title>
        <authorList>
            <person name="Namirimu T."/>
            <person name="Yang J.-A."/>
            <person name="Yang S.-H."/>
            <person name="Kim Y.-J."/>
            <person name="Kwon K.K."/>
        </authorList>
    </citation>
    <scope>NUCLEOTIDE SEQUENCE</scope>
    <source>
        <strain evidence="4">ES005</strain>
    </source>
</reference>
<protein>
    <submittedName>
        <fullName evidence="4">TetR/AcrR family transcriptional regulator</fullName>
    </submittedName>
</protein>
<dbReference type="Pfam" id="PF00440">
    <property type="entry name" value="TetR_N"/>
    <property type="match status" value="1"/>
</dbReference>
<dbReference type="EMBL" id="CP071444">
    <property type="protein sequence ID" value="QSX07683.1"/>
    <property type="molecule type" value="Genomic_DNA"/>
</dbReference>
<dbReference type="Proteomes" id="UP000663499">
    <property type="component" value="Chromosome"/>
</dbReference>
<evidence type="ECO:0000256" key="1">
    <source>
        <dbReference type="ARBA" id="ARBA00023125"/>
    </source>
</evidence>
<dbReference type="PANTHER" id="PTHR43479">
    <property type="entry name" value="ACREF/ENVCD OPERON REPRESSOR-RELATED"/>
    <property type="match status" value="1"/>
</dbReference>